<keyword evidence="2" id="KW-1185">Reference proteome</keyword>
<comment type="caution">
    <text evidence="1">The sequence shown here is derived from an EMBL/GenBank/DDBJ whole genome shotgun (WGS) entry which is preliminary data.</text>
</comment>
<dbReference type="Proteomes" id="UP001517388">
    <property type="component" value="Unassembled WGS sequence"/>
</dbReference>
<organism evidence="1 2">
    <name type="scientific">Dolichospermum flos-aquae UHCC 0037</name>
    <dbReference type="NCBI Taxonomy" id="2590026"/>
    <lineage>
        <taxon>Bacteria</taxon>
        <taxon>Bacillati</taxon>
        <taxon>Cyanobacteriota</taxon>
        <taxon>Cyanophyceae</taxon>
        <taxon>Nostocales</taxon>
        <taxon>Aphanizomenonaceae</taxon>
        <taxon>Dolichospermum</taxon>
    </lineage>
</organism>
<evidence type="ECO:0000313" key="1">
    <source>
        <dbReference type="EMBL" id="MTJ43015.1"/>
    </source>
</evidence>
<proteinExistence type="predicted"/>
<sequence>MIFVDTGAWFASIVPADSEHQNAILWLTNNKETLLTTDYVIDETLTLLRARGETKRSIILGEAFFSGKLATIYYLTEEDIHLTWQLFRDYSDKEWSFTDSSSKVVMEKLGIMKAFAFDYHFRQFGSVQVVP</sequence>
<protein>
    <submittedName>
        <fullName evidence="1">Type II toxin-antitoxin system VapC family toxin</fullName>
    </submittedName>
</protein>
<evidence type="ECO:0000313" key="2">
    <source>
        <dbReference type="Proteomes" id="UP001517388"/>
    </source>
</evidence>
<name>A0ACC7S3H9_DOLFA</name>
<gene>
    <name evidence="1" type="ORF">FJR39_07160</name>
</gene>
<reference evidence="2" key="1">
    <citation type="journal article" date="2020" name="Toxins">
        <title>Phylogenomic Analysis of Secondary Metabolism in the Toxic Cyanobacterial Genera Anabaena, Dolichospermum and Aphanizomenon.</title>
        <authorList>
            <person name="Oesterholm J."/>
            <person name="Popin R.V."/>
            <person name="Fewer D.P."/>
            <person name="Sivonen K."/>
        </authorList>
    </citation>
    <scope>NUCLEOTIDE SEQUENCE [LARGE SCALE GENOMIC DNA]</scope>
    <source>
        <strain evidence="2">UHCC 0037</strain>
    </source>
</reference>
<accession>A0ACC7S3H9</accession>
<dbReference type="EMBL" id="VILF01000001">
    <property type="protein sequence ID" value="MTJ43015.1"/>
    <property type="molecule type" value="Genomic_DNA"/>
</dbReference>